<name>A0A182DWQ3_ONCOC</name>
<evidence type="ECO:0000259" key="8">
    <source>
        <dbReference type="PROSITE" id="PS50200"/>
    </source>
</evidence>
<protein>
    <recommendedName>
        <fullName evidence="3">Phosphoinositide phospholipase C</fullName>
        <ecNumber evidence="3">3.1.4.11</ecNumber>
    </recommendedName>
</protein>
<dbReference type="SUPFAM" id="SSF51695">
    <property type="entry name" value="PLC-like phosphodiesterases"/>
    <property type="match status" value="1"/>
</dbReference>
<dbReference type="GO" id="GO:0007186">
    <property type="term" value="P:G protein-coupled receptor signaling pathway"/>
    <property type="evidence" value="ECO:0007669"/>
    <property type="project" value="TreeGrafter"/>
</dbReference>
<sequence>MTANVVGRLVNAIHLNAEPPKPNSLLAFVCKLASSHSNSSAVHGFVIGDEPIASFRSELERLQRILHFPEELAFQLSATEYQLFYEMQPMDYVHYVSCDLTSVPVADNPSPVRNLVKRLSEISSWITHLIISLPTSAERRTTLASIFRMIDACWNIGNFNGAVEILMGLKSEKLRSFWLSLKPEEKKKYEQLCEALLPSNQAALSTAYREAIKRALRMPQCRLIPFFGVFLRDLYAIVNDLPSIVMTGDEDDKGKLEFVKEQSGDSRYASEIDVSGLLNADKINLIAVVLDNLELFYRHYKNMPNFVVDPTGPSIGKKNPKSKGYDPVQPIKGVVRTATLVPLDTNRFDLDVIQRLHHGTTVIHCDPNTGRSTLCMLKLDASCGLLSWRKIGYLGTKEIKDRDASIPSMARMQSAKPQTMIPTENRNPPSSPCSRPAETACTALDCGFLKLTYVKSIESITSHDIDIESIHRRYSNEEMPVQMYCWTINFGCYLSDNEFLYFIAPEKSAQCWITGLTTIINYLLEQQKCADRRVLWLRKLYLQLCTNYGQDSMIDESVISSPQLYKALQAFGGRVEGWTSLGLQNIVSKSLRAEMVRSTEITATKSFKQIANAVTRRMKFVSRSATQSQSPQSFTSLKTRYFSARNRINGRQCTISDPSIPKEILGSRESSLSTDIASLSSWYKSRRLSARALSTLWSGKMKKTKNSADASPSSVVSEDFSMSSKSSEGEYLEKPVTLFEFIELYKLFSSNMRTDLKDIFNDFLVMCGCGNASSIKHERNQKFSQMESSLSDIEFIPNDILTRNTSTVTQHISEKQKKIYHTLVLDSLNSTGRTDSSGCSFLTPAMLKQFIEMHQMEIVDDDYAVKIIQEHEPDPVYRSKQQLSFEGFVRYMTDSTNYAFVPEVIKPDQDTLHYPLNYYYICSSHNTYLTGHQLKGESSSEMYRQVLLTGCRCVELDCWDGENGLPQVFHGHTLTSKISFREVLSVINKSAFVTSNLPVILSIENHCSLQQQTRMAQMFKNYLGEKLVAYFLFEADYSNFPRLPSPWQLQNKILIKNKKMIAEPNAGLGMDKYYIKNEGDAVMEQIDGFYGTDEDDFEEFYDNLDDEEADSESLRVANRLSRGTPYESSSEAEEEQKYAPSRLTYARSIKKIPGAPVARELSDLVNYMQAAKFKGFPGTVDFAHRWEESTKSSLLGTIRPVFNSLPTATPSRRLRNAALLNEENKLKSGETRFSPNSSLKPNSNASCYQVTSLNESSARKLSRKHPLEFIDYSRNQIVRTYPGGMRIDSSNFNPVQYWAFGLQMVSLNFQTTDTAMAINAAMFEQTGNCGYTLKPRILWDSSHPYYNRFNPFCKDTTSISALLYTVTVISGQHVCPNQHSASTYVEVEIIGIPADSAKEKSKTVSRNSVNPIWNHTSTFRIAFVYLAFLRISICDSTNGRCMAQRVVPIRCIRAGYRHLPLRTPANVPMDQGTVFLYSHFEQEEHVNLHDEDSIVNCNIDQQLHPQTLNISSTRKTKTVPILKRQIFVLRISGLYNDDTPVIVHAESFSTVRNVVQMALTNAGKNADAAEEYVLIEVSDNKILSGNDEQQHIHCGHRILPSKVPIMDFVACWNGSMRHFIIRKKETASLCFTTGLHDPSSRAWISSIIKGSAGTPSSSSTIQSPSCAPSPSERKANNRSSGQLPVLQRMKSLDPDIFSEKKIIIDWRPLTRTMSETFLVCIHNVSRNQPLKQDLKQIERIVGASIGLILHVQYVWDRHTLYYYVFLKSQQTNVTESEYVLIEETMKERSSALIRSLETSIPGNNILFGEKNVEVAERPECKRVSLRVMASDEIVWRAQSAWKTSGRFILENRQHTIHSTKEKVKILLQALENAHVSAGSSPSVKP</sequence>
<dbReference type="OrthoDB" id="269822at2759"/>
<keyword evidence="2" id="KW-0344">Guanine-nucleotide releasing factor</keyword>
<dbReference type="InterPro" id="IPR036964">
    <property type="entry name" value="RASGEF_cat_dom_sf"/>
</dbReference>
<keyword evidence="3" id="KW-0443">Lipid metabolism</keyword>
<dbReference type="Pfam" id="PF00168">
    <property type="entry name" value="C2"/>
    <property type="match status" value="1"/>
</dbReference>
<comment type="catalytic activity">
    <reaction evidence="3">
        <text>a 1,2-diacyl-sn-glycero-3-phospho-(1D-myo-inositol-4,5-bisphosphate) + H2O = 1D-myo-inositol 1,4,5-trisphosphate + a 1,2-diacyl-sn-glycerol + H(+)</text>
        <dbReference type="Rhea" id="RHEA:33179"/>
        <dbReference type="ChEBI" id="CHEBI:15377"/>
        <dbReference type="ChEBI" id="CHEBI:15378"/>
        <dbReference type="ChEBI" id="CHEBI:17815"/>
        <dbReference type="ChEBI" id="CHEBI:58456"/>
        <dbReference type="ChEBI" id="CHEBI:203600"/>
        <dbReference type="EC" id="3.1.4.11"/>
    </reaction>
</comment>
<dbReference type="SMART" id="SM00314">
    <property type="entry name" value="RA"/>
    <property type="match status" value="1"/>
</dbReference>
<dbReference type="Pfam" id="PF09279">
    <property type="entry name" value="EF-hand_like"/>
    <property type="match status" value="1"/>
</dbReference>
<reference evidence="9 10" key="2">
    <citation type="submission" date="2018-08" db="EMBL/GenBank/DDBJ databases">
        <authorList>
            <person name="Laetsch R D."/>
            <person name="Stevens L."/>
            <person name="Kumar S."/>
            <person name="Blaxter L. M."/>
        </authorList>
    </citation>
    <scope>NUCLEOTIDE SEQUENCE [LARGE SCALE GENOMIC DNA]</scope>
</reference>
<dbReference type="InterPro" id="IPR000159">
    <property type="entry name" value="RA_dom"/>
</dbReference>
<accession>A0A182DWQ3</accession>
<organism evidence="11">
    <name type="scientific">Onchocerca ochengi</name>
    <name type="common">Filarial nematode worm</name>
    <dbReference type="NCBI Taxonomy" id="42157"/>
    <lineage>
        <taxon>Eukaryota</taxon>
        <taxon>Metazoa</taxon>
        <taxon>Ecdysozoa</taxon>
        <taxon>Nematoda</taxon>
        <taxon>Chromadorea</taxon>
        <taxon>Rhabditida</taxon>
        <taxon>Spirurina</taxon>
        <taxon>Spiruromorpha</taxon>
        <taxon>Filarioidea</taxon>
        <taxon>Onchocercidae</taxon>
        <taxon>Onchocerca</taxon>
    </lineage>
</organism>
<evidence type="ECO:0000313" key="9">
    <source>
        <dbReference type="EMBL" id="VDK61164.1"/>
    </source>
</evidence>
<feature type="domain" description="Ras-associating" evidence="8">
    <location>
        <begin position="1525"/>
        <end position="1626"/>
    </location>
</feature>
<dbReference type="PRINTS" id="PR00390">
    <property type="entry name" value="PHPHLIPASEC"/>
</dbReference>
<dbReference type="Gene3D" id="3.10.20.90">
    <property type="entry name" value="Phosphatidylinositol 3-kinase Catalytic Subunit, Chain A, domain 1"/>
    <property type="match status" value="2"/>
</dbReference>
<dbReference type="InterPro" id="IPR015359">
    <property type="entry name" value="PLC_EF-hand-like"/>
</dbReference>
<dbReference type="InterPro" id="IPR001895">
    <property type="entry name" value="RASGEF_cat_dom"/>
</dbReference>
<dbReference type="SMART" id="SM00239">
    <property type="entry name" value="C2"/>
    <property type="match status" value="1"/>
</dbReference>
<dbReference type="SUPFAM" id="SSF54236">
    <property type="entry name" value="Ubiquitin-like"/>
    <property type="match status" value="2"/>
</dbReference>
<evidence type="ECO:0000256" key="2">
    <source>
        <dbReference type="PROSITE-ProRule" id="PRU00168"/>
    </source>
</evidence>
<dbReference type="SUPFAM" id="SSF47473">
    <property type="entry name" value="EF-hand"/>
    <property type="match status" value="1"/>
</dbReference>
<evidence type="ECO:0000313" key="11">
    <source>
        <dbReference type="WBParaSite" id="nOo.2.0.1.t00071-RA"/>
    </source>
</evidence>
<dbReference type="GO" id="GO:0051209">
    <property type="term" value="P:release of sequestered calcium ion into cytosol"/>
    <property type="evidence" value="ECO:0007669"/>
    <property type="project" value="TreeGrafter"/>
</dbReference>
<dbReference type="PROSITE" id="PS50008">
    <property type="entry name" value="PIPLC_Y_DOMAIN"/>
    <property type="match status" value="1"/>
</dbReference>
<dbReference type="SMART" id="SM00149">
    <property type="entry name" value="PLCYc"/>
    <property type="match status" value="1"/>
</dbReference>
<evidence type="ECO:0000259" key="6">
    <source>
        <dbReference type="PROSITE" id="PS50008"/>
    </source>
</evidence>
<dbReference type="PANTHER" id="PTHR10336">
    <property type="entry name" value="PHOSPHOINOSITIDE-SPECIFIC PHOSPHOLIPASE C FAMILY PROTEIN"/>
    <property type="match status" value="1"/>
</dbReference>
<keyword evidence="10" id="KW-1185">Reference proteome</keyword>
<proteinExistence type="predicted"/>
<feature type="region of interest" description="Disordered" evidence="4">
    <location>
        <begin position="1652"/>
        <end position="1680"/>
    </location>
</feature>
<dbReference type="Gene3D" id="2.60.40.150">
    <property type="entry name" value="C2 domain"/>
    <property type="match status" value="1"/>
</dbReference>
<evidence type="ECO:0000256" key="4">
    <source>
        <dbReference type="SAM" id="MobiDB-lite"/>
    </source>
</evidence>
<dbReference type="Pfam" id="PF00387">
    <property type="entry name" value="PI-PLC-Y"/>
    <property type="match status" value="1"/>
</dbReference>
<dbReference type="STRING" id="42157.A0A182DWQ3"/>
<dbReference type="InterPro" id="IPR017946">
    <property type="entry name" value="PLC-like_Pdiesterase_TIM-brl"/>
</dbReference>
<dbReference type="GO" id="GO:0004435">
    <property type="term" value="F:phosphatidylinositol-4,5-bisphosphate phospholipase C activity"/>
    <property type="evidence" value="ECO:0007669"/>
    <property type="project" value="UniProtKB-EC"/>
</dbReference>
<dbReference type="EMBL" id="UYRW01000006">
    <property type="protein sequence ID" value="VDK61164.1"/>
    <property type="molecule type" value="Genomic_DNA"/>
</dbReference>
<feature type="domain" description="PI-PLC Y-box" evidence="6">
    <location>
        <begin position="1232"/>
        <end position="1338"/>
    </location>
</feature>
<feature type="compositionally biased region" description="Low complexity" evidence="4">
    <location>
        <begin position="425"/>
        <end position="434"/>
    </location>
</feature>
<dbReference type="InterPro" id="IPR000008">
    <property type="entry name" value="C2_dom"/>
</dbReference>
<dbReference type="InterPro" id="IPR001192">
    <property type="entry name" value="PI-PLC_fam"/>
</dbReference>
<dbReference type="GO" id="GO:0048015">
    <property type="term" value="P:phosphatidylinositol-mediated signaling"/>
    <property type="evidence" value="ECO:0007669"/>
    <property type="project" value="TreeGrafter"/>
</dbReference>
<gene>
    <name evidence="9" type="ORF">NOO_LOCUS71</name>
</gene>
<feature type="domain" description="Ras-GEF" evidence="7">
    <location>
        <begin position="68"/>
        <end position="331"/>
    </location>
</feature>
<dbReference type="PANTHER" id="PTHR10336:SF6">
    <property type="entry name" value="1-PHOSPHATIDYLINOSITOL 4,5-BISPHOSPHATE PHOSPHODIESTERASE EPSILON-1"/>
    <property type="match status" value="1"/>
</dbReference>
<dbReference type="Pfam" id="PF00617">
    <property type="entry name" value="RasGEF"/>
    <property type="match status" value="1"/>
</dbReference>
<dbReference type="Gene3D" id="1.10.840.10">
    <property type="entry name" value="Ras guanine-nucleotide exchange factors catalytic domain"/>
    <property type="match status" value="1"/>
</dbReference>
<evidence type="ECO:0000259" key="7">
    <source>
        <dbReference type="PROSITE" id="PS50009"/>
    </source>
</evidence>
<dbReference type="InterPro" id="IPR001711">
    <property type="entry name" value="PLipase_C_Pinositol-sp_Y"/>
</dbReference>
<feature type="domain" description="C2" evidence="5">
    <location>
        <begin position="1345"/>
        <end position="1469"/>
    </location>
</feature>
<dbReference type="FunFam" id="2.60.40.150:FF:000183">
    <property type="entry name" value="Phosphoinositide phospholipase C"/>
    <property type="match status" value="1"/>
</dbReference>
<dbReference type="InterPro" id="IPR011992">
    <property type="entry name" value="EF-hand-dom_pair"/>
</dbReference>
<dbReference type="Pfam" id="PF00388">
    <property type="entry name" value="PI-PLC-X"/>
    <property type="match status" value="1"/>
</dbReference>
<evidence type="ECO:0000256" key="1">
    <source>
        <dbReference type="ARBA" id="ARBA00023224"/>
    </source>
</evidence>
<dbReference type="InterPro" id="IPR023578">
    <property type="entry name" value="Ras_GEF_dom_sf"/>
</dbReference>
<dbReference type="PROSITE" id="PS50200">
    <property type="entry name" value="RA"/>
    <property type="match status" value="1"/>
</dbReference>
<dbReference type="SMART" id="SM00147">
    <property type="entry name" value="RasGEF"/>
    <property type="match status" value="1"/>
</dbReference>
<feature type="compositionally biased region" description="Polar residues" evidence="4">
    <location>
        <begin position="415"/>
        <end position="424"/>
    </location>
</feature>
<dbReference type="SMART" id="SM00148">
    <property type="entry name" value="PLCXc"/>
    <property type="match status" value="1"/>
</dbReference>
<dbReference type="SUPFAM" id="SSF48366">
    <property type="entry name" value="Ras GEF"/>
    <property type="match status" value="1"/>
</dbReference>
<dbReference type="Gene3D" id="1.10.238.10">
    <property type="entry name" value="EF-hand"/>
    <property type="match status" value="1"/>
</dbReference>
<evidence type="ECO:0000313" key="10">
    <source>
        <dbReference type="Proteomes" id="UP000271087"/>
    </source>
</evidence>
<dbReference type="InterPro" id="IPR000909">
    <property type="entry name" value="PLipase_C_PInositol-sp_X_dom"/>
</dbReference>
<dbReference type="Gene3D" id="3.20.20.190">
    <property type="entry name" value="Phosphatidylinositol (PI) phosphodiesterase"/>
    <property type="match status" value="1"/>
</dbReference>
<dbReference type="GO" id="GO:0016042">
    <property type="term" value="P:lipid catabolic process"/>
    <property type="evidence" value="ECO:0007669"/>
    <property type="project" value="UniProtKB-KW"/>
</dbReference>
<keyword evidence="3" id="KW-0378">Hydrolase</keyword>
<dbReference type="GO" id="GO:0046488">
    <property type="term" value="P:phosphatidylinositol metabolic process"/>
    <property type="evidence" value="ECO:0007669"/>
    <property type="project" value="TreeGrafter"/>
</dbReference>
<dbReference type="PROSITE" id="PS50007">
    <property type="entry name" value="PIPLC_X_DOMAIN"/>
    <property type="match status" value="1"/>
</dbReference>
<feature type="region of interest" description="Disordered" evidence="4">
    <location>
        <begin position="1109"/>
        <end position="1139"/>
    </location>
</feature>
<dbReference type="WBParaSite" id="nOo.2.0.1.t00071-RA">
    <property type="protein sequence ID" value="nOo.2.0.1.t00071-RA"/>
    <property type="gene ID" value="nOo.2.0.1.g00071"/>
</dbReference>
<dbReference type="SUPFAM" id="SSF49562">
    <property type="entry name" value="C2 domain (Calcium/lipid-binding domain, CaLB)"/>
    <property type="match status" value="1"/>
</dbReference>
<dbReference type="GO" id="GO:0005085">
    <property type="term" value="F:guanyl-nucleotide exchange factor activity"/>
    <property type="evidence" value="ECO:0007669"/>
    <property type="project" value="UniProtKB-KW"/>
</dbReference>
<dbReference type="PROSITE" id="PS50009">
    <property type="entry name" value="RASGEF_CAT"/>
    <property type="match status" value="1"/>
</dbReference>
<dbReference type="GO" id="GO:0007265">
    <property type="term" value="P:Ras protein signal transduction"/>
    <property type="evidence" value="ECO:0007669"/>
    <property type="project" value="TreeGrafter"/>
</dbReference>
<dbReference type="InterPro" id="IPR029071">
    <property type="entry name" value="Ubiquitin-like_domsf"/>
</dbReference>
<dbReference type="PROSITE" id="PS50004">
    <property type="entry name" value="C2"/>
    <property type="match status" value="1"/>
</dbReference>
<evidence type="ECO:0000256" key="3">
    <source>
        <dbReference type="RuleBase" id="RU361133"/>
    </source>
</evidence>
<dbReference type="EC" id="3.1.4.11" evidence="3"/>
<dbReference type="Proteomes" id="UP000271087">
    <property type="component" value="Unassembled WGS sequence"/>
</dbReference>
<dbReference type="CDD" id="cd00275">
    <property type="entry name" value="C2_PLC_like"/>
    <property type="match status" value="1"/>
</dbReference>
<keyword evidence="1" id="KW-0807">Transducer</keyword>
<dbReference type="InterPro" id="IPR035892">
    <property type="entry name" value="C2_domain_sf"/>
</dbReference>
<keyword evidence="3" id="KW-0442">Lipid degradation</keyword>
<feature type="compositionally biased region" description="Low complexity" evidence="4">
    <location>
        <begin position="1652"/>
        <end position="1669"/>
    </location>
</feature>
<feature type="region of interest" description="Disordered" evidence="4">
    <location>
        <begin position="413"/>
        <end position="434"/>
    </location>
</feature>
<evidence type="ECO:0000259" key="5">
    <source>
        <dbReference type="PROSITE" id="PS50004"/>
    </source>
</evidence>
<reference evidence="11" key="1">
    <citation type="submission" date="2016-06" db="UniProtKB">
        <authorList>
            <consortium name="WormBaseParasite"/>
        </authorList>
    </citation>
    <scope>IDENTIFICATION</scope>
</reference>